<dbReference type="RefSeq" id="WP_233402949.1">
    <property type="nucleotide sequence ID" value="NZ_CP168173.1"/>
</dbReference>
<feature type="region of interest" description="Disordered" evidence="1">
    <location>
        <begin position="74"/>
        <end position="101"/>
    </location>
</feature>
<name>A0A9X4H6Y9_9XANT</name>
<dbReference type="Proteomes" id="UP001140230">
    <property type="component" value="Unassembled WGS sequence"/>
</dbReference>
<evidence type="ECO:0000313" key="3">
    <source>
        <dbReference type="Proteomes" id="UP001140230"/>
    </source>
</evidence>
<comment type="caution">
    <text evidence="2">The sequence shown here is derived from an EMBL/GenBank/DDBJ whole genome shotgun (WGS) entry which is preliminary data.</text>
</comment>
<reference evidence="2" key="2">
    <citation type="submission" date="2022-08" db="EMBL/GenBank/DDBJ databases">
        <authorList>
            <person name="Iruegas-Bocardo F."/>
            <person name="Weisberg A.J."/>
            <person name="Riutta E.R."/>
            <person name="Kilday K."/>
            <person name="Bonkowski J.C."/>
            <person name="Creswell T."/>
            <person name="Daughtrey M.L."/>
            <person name="Rane K."/>
            <person name="Grunwald N.J."/>
            <person name="Chang J.H."/>
            <person name="Putnam M.L."/>
        </authorList>
    </citation>
    <scope>NUCLEOTIDE SEQUENCE</scope>
    <source>
        <strain evidence="2">22-338</strain>
    </source>
</reference>
<dbReference type="AlphaFoldDB" id="A0A9X4H6Y9"/>
<organism evidence="2 3">
    <name type="scientific">Xanthomonas hortorum pv. hederae</name>
    <dbReference type="NCBI Taxonomy" id="453603"/>
    <lineage>
        <taxon>Bacteria</taxon>
        <taxon>Pseudomonadati</taxon>
        <taxon>Pseudomonadota</taxon>
        <taxon>Gammaproteobacteria</taxon>
        <taxon>Lysobacterales</taxon>
        <taxon>Lysobacteraceae</taxon>
        <taxon>Xanthomonas</taxon>
    </lineage>
</organism>
<evidence type="ECO:0000256" key="1">
    <source>
        <dbReference type="SAM" id="MobiDB-lite"/>
    </source>
</evidence>
<dbReference type="EMBL" id="JANWTP010000104">
    <property type="protein sequence ID" value="MDC8640225.1"/>
    <property type="molecule type" value="Genomic_DNA"/>
</dbReference>
<reference evidence="2" key="1">
    <citation type="journal article" date="2022" name="Phytopathology">
        <title>Whole genome sequencing-based tracing of a 2022 introduction and outbreak of Xanthomonas hortorum pv. pelargonii.</title>
        <authorList>
            <person name="Iruegas Bocardo F."/>
            <person name="Weisberg A.J."/>
            <person name="Riutta E.R."/>
            <person name="Kilday K.B."/>
            <person name="Bonkowski J.C."/>
            <person name="Creswell T.C."/>
            <person name="Daughtrey M."/>
            <person name="Rane K.K."/>
            <person name="Grunwald N.J."/>
            <person name="Chang J.H."/>
            <person name="Putnam M."/>
        </authorList>
    </citation>
    <scope>NUCLEOTIDE SEQUENCE</scope>
    <source>
        <strain evidence="2">22-338</strain>
    </source>
</reference>
<accession>A0A9X4H6Y9</accession>
<sequence length="101" mass="11152">MGYINPLLRLPAGKALLTLPAADRARIERVLRELRAQADAEAEIAWRRRKAPMAAYWRAVSTYARHLAHAVSTPRPARRGAGLEAMRGGAMVKAPPARDTR</sequence>
<protein>
    <submittedName>
        <fullName evidence="2">Uncharacterized protein</fullName>
    </submittedName>
</protein>
<gene>
    <name evidence="2" type="ORF">NY667_21035</name>
</gene>
<evidence type="ECO:0000313" key="2">
    <source>
        <dbReference type="EMBL" id="MDC8640225.1"/>
    </source>
</evidence>
<proteinExistence type="predicted"/>